<gene>
    <name evidence="12" type="ORF">V6N12_008967</name>
</gene>
<dbReference type="Gene3D" id="3.60.40.10">
    <property type="entry name" value="PPM-type phosphatase domain"/>
    <property type="match status" value="1"/>
</dbReference>
<dbReference type="InterPro" id="IPR036457">
    <property type="entry name" value="PPM-type-like_dom_sf"/>
</dbReference>
<keyword evidence="8" id="KW-0464">Manganese</keyword>
<keyword evidence="7 9" id="KW-0904">Protein phosphatase</keyword>
<dbReference type="CDD" id="cd00143">
    <property type="entry name" value="PP2Cc"/>
    <property type="match status" value="1"/>
</dbReference>
<dbReference type="InterPro" id="IPR001932">
    <property type="entry name" value="PPM-type_phosphatase-like_dom"/>
</dbReference>
<comment type="similarity">
    <text evidence="9">Belongs to the PP2C family.</text>
</comment>
<evidence type="ECO:0000256" key="6">
    <source>
        <dbReference type="ARBA" id="ARBA00022842"/>
    </source>
</evidence>
<evidence type="ECO:0000256" key="8">
    <source>
        <dbReference type="ARBA" id="ARBA00023211"/>
    </source>
</evidence>
<evidence type="ECO:0000313" key="12">
    <source>
        <dbReference type="EMBL" id="KAK8514254.1"/>
    </source>
</evidence>
<feature type="compositionally biased region" description="Low complexity" evidence="10">
    <location>
        <begin position="1"/>
        <end position="28"/>
    </location>
</feature>
<comment type="cofactor">
    <cofactor evidence="2">
        <name>Mg(2+)</name>
        <dbReference type="ChEBI" id="CHEBI:18420"/>
    </cofactor>
</comment>
<dbReference type="Pfam" id="PF00481">
    <property type="entry name" value="PP2C"/>
    <property type="match status" value="1"/>
</dbReference>
<evidence type="ECO:0000256" key="2">
    <source>
        <dbReference type="ARBA" id="ARBA00001946"/>
    </source>
</evidence>
<evidence type="ECO:0000256" key="3">
    <source>
        <dbReference type="ARBA" id="ARBA00013081"/>
    </source>
</evidence>
<sequence length="418" mass="45534">MASVSTLPKDTTATTTTTVDDSSNPTPTLSDANATTILSLSTETKAAETETETTSTAVIIVSPARRAAATPTCIGRSNAGVSWGYSLEKGRRSTMEDAVAVHSGFIRVCCKDAGGCTAPECKYSLEMSPVHFFGLFDGHGGDQYGGTELSAKPNDREAPCSTRVPGKPDEIRSKKENCTDEVSNYCANELCKIVAEEWEKGSSLDGWSKRWEIALCKAYERADNAFKDEVLAPKSVGTTALVLIVSPCQIIAANCGDSRAVLCRGTQTIPLTVDHKPDREDELERITSSGGRILNWGCLRVEGILSMSRAIGDHDLKPWVISVPEVTFMTRTDEDECLILASDGLWDVLSNEEVVRLARKELRQQRRLVGVNDDGQYPPACYVSQHLLKQALAAYSDDNISIIVVDLKLPRTRRPRQL</sequence>
<evidence type="ECO:0000256" key="1">
    <source>
        <dbReference type="ARBA" id="ARBA00001936"/>
    </source>
</evidence>
<keyword evidence="13" id="KW-1185">Reference proteome</keyword>
<keyword evidence="5 9" id="KW-0378">Hydrolase</keyword>
<name>A0ABR2C4D2_9ROSI</name>
<dbReference type="Proteomes" id="UP001472677">
    <property type="component" value="Unassembled WGS sequence"/>
</dbReference>
<evidence type="ECO:0000256" key="4">
    <source>
        <dbReference type="ARBA" id="ARBA00022723"/>
    </source>
</evidence>
<keyword evidence="4" id="KW-0479">Metal-binding</keyword>
<evidence type="ECO:0000313" key="13">
    <source>
        <dbReference type="Proteomes" id="UP001472677"/>
    </source>
</evidence>
<feature type="region of interest" description="Disordered" evidence="10">
    <location>
        <begin position="1"/>
        <end position="31"/>
    </location>
</feature>
<dbReference type="PROSITE" id="PS51746">
    <property type="entry name" value="PPM_2"/>
    <property type="match status" value="1"/>
</dbReference>
<evidence type="ECO:0000256" key="7">
    <source>
        <dbReference type="ARBA" id="ARBA00022912"/>
    </source>
</evidence>
<proteinExistence type="inferred from homology"/>
<reference evidence="12 13" key="1">
    <citation type="journal article" date="2024" name="G3 (Bethesda)">
        <title>Genome assembly of Hibiscus sabdariffa L. provides insights into metabolisms of medicinal natural products.</title>
        <authorList>
            <person name="Kim T."/>
        </authorList>
    </citation>
    <scope>NUCLEOTIDE SEQUENCE [LARGE SCALE GENOMIC DNA]</scope>
    <source>
        <strain evidence="12">TK-2024</strain>
        <tissue evidence="12">Old leaves</tissue>
    </source>
</reference>
<dbReference type="InterPro" id="IPR015655">
    <property type="entry name" value="PP2C"/>
</dbReference>
<feature type="region of interest" description="Disordered" evidence="10">
    <location>
        <begin position="146"/>
        <end position="168"/>
    </location>
</feature>
<dbReference type="PROSITE" id="PS01032">
    <property type="entry name" value="PPM_1"/>
    <property type="match status" value="1"/>
</dbReference>
<keyword evidence="6" id="KW-0460">Magnesium</keyword>
<evidence type="ECO:0000256" key="5">
    <source>
        <dbReference type="ARBA" id="ARBA00022801"/>
    </source>
</evidence>
<feature type="domain" description="PPM-type phosphatase" evidence="11">
    <location>
        <begin position="82"/>
        <end position="407"/>
    </location>
</feature>
<evidence type="ECO:0000256" key="10">
    <source>
        <dbReference type="SAM" id="MobiDB-lite"/>
    </source>
</evidence>
<organism evidence="12 13">
    <name type="scientific">Hibiscus sabdariffa</name>
    <name type="common">roselle</name>
    <dbReference type="NCBI Taxonomy" id="183260"/>
    <lineage>
        <taxon>Eukaryota</taxon>
        <taxon>Viridiplantae</taxon>
        <taxon>Streptophyta</taxon>
        <taxon>Embryophyta</taxon>
        <taxon>Tracheophyta</taxon>
        <taxon>Spermatophyta</taxon>
        <taxon>Magnoliopsida</taxon>
        <taxon>eudicotyledons</taxon>
        <taxon>Gunneridae</taxon>
        <taxon>Pentapetalae</taxon>
        <taxon>rosids</taxon>
        <taxon>malvids</taxon>
        <taxon>Malvales</taxon>
        <taxon>Malvaceae</taxon>
        <taxon>Malvoideae</taxon>
        <taxon>Hibiscus</taxon>
    </lineage>
</organism>
<comment type="cofactor">
    <cofactor evidence="1">
        <name>Mn(2+)</name>
        <dbReference type="ChEBI" id="CHEBI:29035"/>
    </cofactor>
</comment>
<comment type="caution">
    <text evidence="12">The sequence shown here is derived from an EMBL/GenBank/DDBJ whole genome shotgun (WGS) entry which is preliminary data.</text>
</comment>
<protein>
    <recommendedName>
        <fullName evidence="3">protein-serine/threonine phosphatase</fullName>
        <ecNumber evidence="3">3.1.3.16</ecNumber>
    </recommendedName>
</protein>
<dbReference type="SMART" id="SM00332">
    <property type="entry name" value="PP2Cc"/>
    <property type="match status" value="1"/>
</dbReference>
<evidence type="ECO:0000256" key="9">
    <source>
        <dbReference type="RuleBase" id="RU003465"/>
    </source>
</evidence>
<dbReference type="SUPFAM" id="SSF81606">
    <property type="entry name" value="PP2C-like"/>
    <property type="match status" value="2"/>
</dbReference>
<dbReference type="EMBL" id="JBBPBM010000067">
    <property type="protein sequence ID" value="KAK8514254.1"/>
    <property type="molecule type" value="Genomic_DNA"/>
</dbReference>
<accession>A0ABR2C4D2</accession>
<evidence type="ECO:0000259" key="11">
    <source>
        <dbReference type="PROSITE" id="PS51746"/>
    </source>
</evidence>
<dbReference type="PANTHER" id="PTHR47992">
    <property type="entry name" value="PROTEIN PHOSPHATASE"/>
    <property type="match status" value="1"/>
</dbReference>
<dbReference type="EC" id="3.1.3.16" evidence="3"/>
<dbReference type="InterPro" id="IPR000222">
    <property type="entry name" value="PP2C_BS"/>
</dbReference>